<proteinExistence type="predicted"/>
<keyword evidence="2" id="KW-1185">Reference proteome</keyword>
<sequence length="307" mass="33801">MSNTPTLTVTFVRHGESMDNLRDVWAGWKDAPLSNHGMNQARAVGNALASTHFAAIYASPLKRAYSTAEAVYEKQPEPKPTFESTLLIREQHFGIAEGNKWVWNMVPNLSLEEHHARGLFPVMEGRDDKFPEGESLDDVAKRADQAIQDFVLSNVRKAAQEGKKGLHVALVSHGICISELVTALLTKDESGQHPGQKFRGMRNTAWTRITVDVKGSREGEPMELVDGELLPLKVSLTHFNEFSHLETVKRQKGGIGSSAHDPKQRDIRAYFSGGAVGVDTEEGRSESNVEDEAEVVFKGETPGISSL</sequence>
<dbReference type="Proteomes" id="UP001055072">
    <property type="component" value="Unassembled WGS sequence"/>
</dbReference>
<name>A0ACB8U0M3_9APHY</name>
<protein>
    <submittedName>
        <fullName evidence="1">Phosphoglycerate mutase-like protein</fullName>
    </submittedName>
</protein>
<accession>A0ACB8U0M3</accession>
<evidence type="ECO:0000313" key="2">
    <source>
        <dbReference type="Proteomes" id="UP001055072"/>
    </source>
</evidence>
<dbReference type="EMBL" id="MU274916">
    <property type="protein sequence ID" value="KAI0087902.1"/>
    <property type="molecule type" value="Genomic_DNA"/>
</dbReference>
<gene>
    <name evidence="1" type="ORF">BDY19DRAFT_994784</name>
</gene>
<evidence type="ECO:0000313" key="1">
    <source>
        <dbReference type="EMBL" id="KAI0087902.1"/>
    </source>
</evidence>
<reference evidence="1" key="1">
    <citation type="journal article" date="2021" name="Environ. Microbiol.">
        <title>Gene family expansions and transcriptome signatures uncover fungal adaptations to wood decay.</title>
        <authorList>
            <person name="Hage H."/>
            <person name="Miyauchi S."/>
            <person name="Viragh M."/>
            <person name="Drula E."/>
            <person name="Min B."/>
            <person name="Chaduli D."/>
            <person name="Navarro D."/>
            <person name="Favel A."/>
            <person name="Norest M."/>
            <person name="Lesage-Meessen L."/>
            <person name="Balint B."/>
            <person name="Merenyi Z."/>
            <person name="de Eugenio L."/>
            <person name="Morin E."/>
            <person name="Martinez A.T."/>
            <person name="Baldrian P."/>
            <person name="Stursova M."/>
            <person name="Martinez M.J."/>
            <person name="Novotny C."/>
            <person name="Magnuson J.K."/>
            <person name="Spatafora J.W."/>
            <person name="Maurice S."/>
            <person name="Pangilinan J."/>
            <person name="Andreopoulos W."/>
            <person name="LaButti K."/>
            <person name="Hundley H."/>
            <person name="Na H."/>
            <person name="Kuo A."/>
            <person name="Barry K."/>
            <person name="Lipzen A."/>
            <person name="Henrissat B."/>
            <person name="Riley R."/>
            <person name="Ahrendt S."/>
            <person name="Nagy L.G."/>
            <person name="Grigoriev I.V."/>
            <person name="Martin F."/>
            <person name="Rosso M.N."/>
        </authorList>
    </citation>
    <scope>NUCLEOTIDE SEQUENCE</scope>
    <source>
        <strain evidence="1">CBS 384.51</strain>
    </source>
</reference>
<organism evidence="1 2">
    <name type="scientific">Irpex rosettiformis</name>
    <dbReference type="NCBI Taxonomy" id="378272"/>
    <lineage>
        <taxon>Eukaryota</taxon>
        <taxon>Fungi</taxon>
        <taxon>Dikarya</taxon>
        <taxon>Basidiomycota</taxon>
        <taxon>Agaricomycotina</taxon>
        <taxon>Agaricomycetes</taxon>
        <taxon>Polyporales</taxon>
        <taxon>Irpicaceae</taxon>
        <taxon>Irpex</taxon>
    </lineage>
</organism>
<comment type="caution">
    <text evidence="1">The sequence shown here is derived from an EMBL/GenBank/DDBJ whole genome shotgun (WGS) entry which is preliminary data.</text>
</comment>